<proteinExistence type="predicted"/>
<organism evidence="2 3">
    <name type="scientific">Cercophora scortea</name>
    <dbReference type="NCBI Taxonomy" id="314031"/>
    <lineage>
        <taxon>Eukaryota</taxon>
        <taxon>Fungi</taxon>
        <taxon>Dikarya</taxon>
        <taxon>Ascomycota</taxon>
        <taxon>Pezizomycotina</taxon>
        <taxon>Sordariomycetes</taxon>
        <taxon>Sordariomycetidae</taxon>
        <taxon>Sordariales</taxon>
        <taxon>Lasiosphaeriaceae</taxon>
        <taxon>Cercophora</taxon>
    </lineage>
</organism>
<feature type="compositionally biased region" description="Basic and acidic residues" evidence="1">
    <location>
        <begin position="84"/>
        <end position="95"/>
    </location>
</feature>
<evidence type="ECO:0000313" key="3">
    <source>
        <dbReference type="Proteomes" id="UP001286456"/>
    </source>
</evidence>
<comment type="caution">
    <text evidence="2">The sequence shown here is derived from an EMBL/GenBank/DDBJ whole genome shotgun (WGS) entry which is preliminary data.</text>
</comment>
<feature type="region of interest" description="Disordered" evidence="1">
    <location>
        <begin position="84"/>
        <end position="114"/>
    </location>
</feature>
<gene>
    <name evidence="2" type="ORF">B0T19DRAFT_134731</name>
</gene>
<dbReference type="EMBL" id="JAUEPO010000002">
    <property type="protein sequence ID" value="KAK3333719.1"/>
    <property type="molecule type" value="Genomic_DNA"/>
</dbReference>
<evidence type="ECO:0000313" key="2">
    <source>
        <dbReference type="EMBL" id="KAK3333719.1"/>
    </source>
</evidence>
<reference evidence="2" key="2">
    <citation type="submission" date="2023-06" db="EMBL/GenBank/DDBJ databases">
        <authorList>
            <consortium name="Lawrence Berkeley National Laboratory"/>
            <person name="Haridas S."/>
            <person name="Hensen N."/>
            <person name="Bonometti L."/>
            <person name="Westerberg I."/>
            <person name="Brannstrom I.O."/>
            <person name="Guillou S."/>
            <person name="Cros-Aarteil S."/>
            <person name="Calhoun S."/>
            <person name="Kuo A."/>
            <person name="Mondo S."/>
            <person name="Pangilinan J."/>
            <person name="Riley R."/>
            <person name="Labutti K."/>
            <person name="Andreopoulos B."/>
            <person name="Lipzen A."/>
            <person name="Chen C."/>
            <person name="Yanf M."/>
            <person name="Daum C."/>
            <person name="Ng V."/>
            <person name="Clum A."/>
            <person name="Steindorff A."/>
            <person name="Ohm R."/>
            <person name="Martin F."/>
            <person name="Silar P."/>
            <person name="Natvig D."/>
            <person name="Lalanne C."/>
            <person name="Gautier V."/>
            <person name="Ament-Velasquez S.L."/>
            <person name="Kruys A."/>
            <person name="Hutchinson M.I."/>
            <person name="Powell A.J."/>
            <person name="Barry K."/>
            <person name="Miller A.N."/>
            <person name="Grigoriev I.V."/>
            <person name="Debuchy R."/>
            <person name="Gladieux P."/>
            <person name="Thoren M.H."/>
            <person name="Johannesson H."/>
        </authorList>
    </citation>
    <scope>NUCLEOTIDE SEQUENCE</scope>
    <source>
        <strain evidence="2">SMH4131-1</strain>
    </source>
</reference>
<evidence type="ECO:0000256" key="1">
    <source>
        <dbReference type="SAM" id="MobiDB-lite"/>
    </source>
</evidence>
<sequence>MARNIVAPAKSRLPFSAALVATTVVFIKKVSTPASPLWEVRGRPLSAFRCDAYHLVGLPINIFPPPSPLLCICYIREREASRPKAIAHGEQDRGSVRPASKFRHRRRQVSKEMHRANSGVELGMDLVLALVSQIECEYRWGLVLATRSPTIMKPSRTDSAGSC</sequence>
<keyword evidence="3" id="KW-1185">Reference proteome</keyword>
<accession>A0AAE0IYV3</accession>
<name>A0AAE0IYV3_9PEZI</name>
<protein>
    <submittedName>
        <fullName evidence="2">Uncharacterized protein</fullName>
    </submittedName>
</protein>
<dbReference type="Proteomes" id="UP001286456">
    <property type="component" value="Unassembled WGS sequence"/>
</dbReference>
<dbReference type="AlphaFoldDB" id="A0AAE0IYV3"/>
<reference evidence="2" key="1">
    <citation type="journal article" date="2023" name="Mol. Phylogenet. Evol.">
        <title>Genome-scale phylogeny and comparative genomics of the fungal order Sordariales.</title>
        <authorList>
            <person name="Hensen N."/>
            <person name="Bonometti L."/>
            <person name="Westerberg I."/>
            <person name="Brannstrom I.O."/>
            <person name="Guillou S."/>
            <person name="Cros-Aarteil S."/>
            <person name="Calhoun S."/>
            <person name="Haridas S."/>
            <person name="Kuo A."/>
            <person name="Mondo S."/>
            <person name="Pangilinan J."/>
            <person name="Riley R."/>
            <person name="LaButti K."/>
            <person name="Andreopoulos B."/>
            <person name="Lipzen A."/>
            <person name="Chen C."/>
            <person name="Yan M."/>
            <person name="Daum C."/>
            <person name="Ng V."/>
            <person name="Clum A."/>
            <person name="Steindorff A."/>
            <person name="Ohm R.A."/>
            <person name="Martin F."/>
            <person name="Silar P."/>
            <person name="Natvig D.O."/>
            <person name="Lalanne C."/>
            <person name="Gautier V."/>
            <person name="Ament-Velasquez S.L."/>
            <person name="Kruys A."/>
            <person name="Hutchinson M.I."/>
            <person name="Powell A.J."/>
            <person name="Barry K."/>
            <person name="Miller A.N."/>
            <person name="Grigoriev I.V."/>
            <person name="Debuchy R."/>
            <person name="Gladieux P."/>
            <person name="Hiltunen Thoren M."/>
            <person name="Johannesson H."/>
        </authorList>
    </citation>
    <scope>NUCLEOTIDE SEQUENCE</scope>
    <source>
        <strain evidence="2">SMH4131-1</strain>
    </source>
</reference>